<reference evidence="2 3" key="1">
    <citation type="submission" date="2017-04" db="EMBL/GenBank/DDBJ databases">
        <authorList>
            <person name="Afonso C.L."/>
            <person name="Miller P.J."/>
            <person name="Scott M.A."/>
            <person name="Spackman E."/>
            <person name="Goraichik I."/>
            <person name="Dimitrov K.M."/>
            <person name="Suarez D.L."/>
            <person name="Swayne D.E."/>
        </authorList>
    </citation>
    <scope>NUCLEOTIDE SEQUENCE [LARGE SCALE GENOMIC DNA]</scope>
    <source>
        <strain evidence="2 3">DSM 13146</strain>
    </source>
</reference>
<organism evidence="2 3">
    <name type="scientific">Desulfacinum hydrothermale DSM 13146</name>
    <dbReference type="NCBI Taxonomy" id="1121390"/>
    <lineage>
        <taxon>Bacteria</taxon>
        <taxon>Pseudomonadati</taxon>
        <taxon>Thermodesulfobacteriota</taxon>
        <taxon>Syntrophobacteria</taxon>
        <taxon>Syntrophobacterales</taxon>
        <taxon>Syntrophobacteraceae</taxon>
        <taxon>Desulfacinum</taxon>
    </lineage>
</organism>
<dbReference type="Pfam" id="PF10411">
    <property type="entry name" value="DsbC_N"/>
    <property type="match status" value="1"/>
</dbReference>
<dbReference type="Gene3D" id="3.40.30.10">
    <property type="entry name" value="Glutaredoxin"/>
    <property type="match status" value="1"/>
</dbReference>
<evidence type="ECO:0000313" key="2">
    <source>
        <dbReference type="EMBL" id="SMC28485.1"/>
    </source>
</evidence>
<accession>A0A1W1XX93</accession>
<sequence>MRIFASFVSRMMLLIFTMFVLSGVAVAEKYTPPQPVLNTMKQMSKFGIKVINYFQGPISLTGIVAEVSNPQIKIPGADKRIIYYIDPTGQYLIAGAIIDLKERRNLVAEASATYLEHDRKLPTASELATLAYVEHQPSRNGRWIYLFVDPTCPHCRREVREMKNAIEKGELGGTGVRWVPISLGNPRATTAVSLLLGTTNGRLEQFISLYLDALPSAGTLTDILKTPAKQRVLAAGSSALERNLNYLAKYNISGVPYAVTVTPDDIHQTFQGYTSPQSFFGPKERKK</sequence>
<dbReference type="OrthoDB" id="9800545at2"/>
<keyword evidence="2" id="KW-0413">Isomerase</keyword>
<dbReference type="InterPro" id="IPR018950">
    <property type="entry name" value="DiS-bond_isomerase_DsbC/G_N"/>
</dbReference>
<dbReference type="RefSeq" id="WP_139796695.1">
    <property type="nucleotide sequence ID" value="NZ_FWXF01000036.1"/>
</dbReference>
<name>A0A1W1XX93_9BACT</name>
<dbReference type="PANTHER" id="PTHR35272">
    <property type="entry name" value="THIOL:DISULFIDE INTERCHANGE PROTEIN DSBC-RELATED"/>
    <property type="match status" value="1"/>
</dbReference>
<dbReference type="STRING" id="1121390.SAMN02746041_03267"/>
<dbReference type="InterPro" id="IPR051470">
    <property type="entry name" value="Thiol:disulfide_interchange"/>
</dbReference>
<dbReference type="InterPro" id="IPR009094">
    <property type="entry name" value="DiS-bond_isomerase_DsbC/G_N_sf"/>
</dbReference>
<feature type="domain" description="Disulphide bond isomerase DsbC/G N-terminal" evidence="1">
    <location>
        <begin position="78"/>
        <end position="107"/>
    </location>
</feature>
<dbReference type="GO" id="GO:0016853">
    <property type="term" value="F:isomerase activity"/>
    <property type="evidence" value="ECO:0007669"/>
    <property type="project" value="UniProtKB-KW"/>
</dbReference>
<gene>
    <name evidence="2" type="ORF">SAMN02746041_03267</name>
</gene>
<evidence type="ECO:0000259" key="1">
    <source>
        <dbReference type="Pfam" id="PF10411"/>
    </source>
</evidence>
<dbReference type="AlphaFoldDB" id="A0A1W1XX93"/>
<keyword evidence="3" id="KW-1185">Reference proteome</keyword>
<proteinExistence type="predicted"/>
<dbReference type="InterPro" id="IPR036249">
    <property type="entry name" value="Thioredoxin-like_sf"/>
</dbReference>
<dbReference type="Gene3D" id="3.10.450.70">
    <property type="entry name" value="Disulphide bond isomerase, DsbC/G, N-terminal"/>
    <property type="match status" value="1"/>
</dbReference>
<dbReference type="GO" id="GO:0042597">
    <property type="term" value="C:periplasmic space"/>
    <property type="evidence" value="ECO:0007669"/>
    <property type="project" value="InterPro"/>
</dbReference>
<dbReference type="SUPFAM" id="SSF52833">
    <property type="entry name" value="Thioredoxin-like"/>
    <property type="match status" value="1"/>
</dbReference>
<dbReference type="EMBL" id="FWXF01000036">
    <property type="protein sequence ID" value="SMC28485.1"/>
    <property type="molecule type" value="Genomic_DNA"/>
</dbReference>
<dbReference type="PANTHER" id="PTHR35272:SF3">
    <property type="entry name" value="THIOL:DISULFIDE INTERCHANGE PROTEIN DSBC"/>
    <property type="match status" value="1"/>
</dbReference>
<dbReference type="Proteomes" id="UP000192783">
    <property type="component" value="Unassembled WGS sequence"/>
</dbReference>
<evidence type="ECO:0000313" key="3">
    <source>
        <dbReference type="Proteomes" id="UP000192783"/>
    </source>
</evidence>
<protein>
    <submittedName>
        <fullName evidence="2">Disulfide bond isomerase protein N-terminus</fullName>
    </submittedName>
</protein>